<evidence type="ECO:0000313" key="1">
    <source>
        <dbReference type="EMBL" id="KIA91513.1"/>
    </source>
</evidence>
<proteinExistence type="predicted"/>
<dbReference type="AlphaFoldDB" id="A0A0C1FI90"/>
<name>A0A0C1FI90_9SPHI</name>
<evidence type="ECO:0000313" key="2">
    <source>
        <dbReference type="Proteomes" id="UP000031246"/>
    </source>
</evidence>
<organism evidence="1 2">
    <name type="scientific">Pedobacter kyungheensis</name>
    <dbReference type="NCBI Taxonomy" id="1069985"/>
    <lineage>
        <taxon>Bacteria</taxon>
        <taxon>Pseudomonadati</taxon>
        <taxon>Bacteroidota</taxon>
        <taxon>Sphingobacteriia</taxon>
        <taxon>Sphingobacteriales</taxon>
        <taxon>Sphingobacteriaceae</taxon>
        <taxon>Pedobacter</taxon>
    </lineage>
</organism>
<accession>A0A0C1FI90</accession>
<dbReference type="Proteomes" id="UP000031246">
    <property type="component" value="Unassembled WGS sequence"/>
</dbReference>
<protein>
    <submittedName>
        <fullName evidence="1">Uncharacterized protein</fullName>
    </submittedName>
</protein>
<gene>
    <name evidence="1" type="ORF">OC25_20895</name>
</gene>
<comment type="caution">
    <text evidence="1">The sequence shown here is derived from an EMBL/GenBank/DDBJ whole genome shotgun (WGS) entry which is preliminary data.</text>
</comment>
<sequence>MDFNTVNSSIGLIYLNLGEADTGSEQKACRRMSEAKDYGCYENQTWLFLKISKPLPAYKTMVYCLLL</sequence>
<keyword evidence="2" id="KW-1185">Reference proteome</keyword>
<dbReference type="EMBL" id="JSYN01000028">
    <property type="protein sequence ID" value="KIA91513.1"/>
    <property type="molecule type" value="Genomic_DNA"/>
</dbReference>
<reference evidence="1 2" key="1">
    <citation type="submission" date="2014-10" db="EMBL/GenBank/DDBJ databases">
        <title>Pedobacter Kyungheensis.</title>
        <authorList>
            <person name="Anderson B.M."/>
            <person name="Newman J.D."/>
        </authorList>
    </citation>
    <scope>NUCLEOTIDE SEQUENCE [LARGE SCALE GENOMIC DNA]</scope>
    <source>
        <strain evidence="1 2">KACC 16221</strain>
    </source>
</reference>